<protein>
    <recommendedName>
        <fullName evidence="5">ABC transmembrane type-1 domain-containing protein</fullName>
    </recommendedName>
</protein>
<organism evidence="3 4">
    <name type="scientific">Fomitopsis schrenkii</name>
    <name type="common">Brown rot fungus</name>
    <dbReference type="NCBI Taxonomy" id="2126942"/>
    <lineage>
        <taxon>Eukaryota</taxon>
        <taxon>Fungi</taxon>
        <taxon>Dikarya</taxon>
        <taxon>Basidiomycota</taxon>
        <taxon>Agaricomycotina</taxon>
        <taxon>Agaricomycetes</taxon>
        <taxon>Polyporales</taxon>
        <taxon>Fomitopsis</taxon>
    </lineage>
</organism>
<evidence type="ECO:0000313" key="4">
    <source>
        <dbReference type="Proteomes" id="UP000015241"/>
    </source>
</evidence>
<keyword evidence="2" id="KW-0472">Membrane</keyword>
<dbReference type="STRING" id="743788.S8EP72"/>
<dbReference type="InParanoid" id="S8EP72"/>
<dbReference type="Proteomes" id="UP000015241">
    <property type="component" value="Unassembled WGS sequence"/>
</dbReference>
<keyword evidence="2" id="KW-0812">Transmembrane</keyword>
<gene>
    <name evidence="3" type="ORF">FOMPIDRAFT_1045494</name>
</gene>
<feature type="region of interest" description="Disordered" evidence="1">
    <location>
        <begin position="103"/>
        <end position="170"/>
    </location>
</feature>
<dbReference type="EMBL" id="KE504125">
    <property type="protein sequence ID" value="EPT04809.1"/>
    <property type="molecule type" value="Genomic_DNA"/>
</dbReference>
<evidence type="ECO:0000313" key="3">
    <source>
        <dbReference type="EMBL" id="EPT04809.1"/>
    </source>
</evidence>
<proteinExistence type="predicted"/>
<evidence type="ECO:0008006" key="5">
    <source>
        <dbReference type="Google" id="ProtNLM"/>
    </source>
</evidence>
<feature type="compositionally biased region" description="Basic and acidic residues" evidence="1">
    <location>
        <begin position="157"/>
        <end position="168"/>
    </location>
</feature>
<name>S8EP72_FOMSC</name>
<feature type="compositionally biased region" description="Polar residues" evidence="1">
    <location>
        <begin position="109"/>
        <end position="119"/>
    </location>
</feature>
<reference evidence="3 4" key="1">
    <citation type="journal article" date="2012" name="Science">
        <title>The Paleozoic origin of enzymatic lignin decomposition reconstructed from 31 fungal genomes.</title>
        <authorList>
            <person name="Floudas D."/>
            <person name="Binder M."/>
            <person name="Riley R."/>
            <person name="Barry K."/>
            <person name="Blanchette R.A."/>
            <person name="Henrissat B."/>
            <person name="Martinez A.T."/>
            <person name="Otillar R."/>
            <person name="Spatafora J.W."/>
            <person name="Yadav J.S."/>
            <person name="Aerts A."/>
            <person name="Benoit I."/>
            <person name="Boyd A."/>
            <person name="Carlson A."/>
            <person name="Copeland A."/>
            <person name="Coutinho P.M."/>
            <person name="de Vries R.P."/>
            <person name="Ferreira P."/>
            <person name="Findley K."/>
            <person name="Foster B."/>
            <person name="Gaskell J."/>
            <person name="Glotzer D."/>
            <person name="Gorecki P."/>
            <person name="Heitman J."/>
            <person name="Hesse C."/>
            <person name="Hori C."/>
            <person name="Igarashi K."/>
            <person name="Jurgens J.A."/>
            <person name="Kallen N."/>
            <person name="Kersten P."/>
            <person name="Kohler A."/>
            <person name="Kuees U."/>
            <person name="Kumar T.K.A."/>
            <person name="Kuo A."/>
            <person name="LaButti K."/>
            <person name="Larrondo L.F."/>
            <person name="Lindquist E."/>
            <person name="Ling A."/>
            <person name="Lombard V."/>
            <person name="Lucas S."/>
            <person name="Lundell T."/>
            <person name="Martin R."/>
            <person name="McLaughlin D.J."/>
            <person name="Morgenstern I."/>
            <person name="Morin E."/>
            <person name="Murat C."/>
            <person name="Nagy L.G."/>
            <person name="Nolan M."/>
            <person name="Ohm R.A."/>
            <person name="Patyshakuliyeva A."/>
            <person name="Rokas A."/>
            <person name="Ruiz-Duenas F.J."/>
            <person name="Sabat G."/>
            <person name="Salamov A."/>
            <person name="Samejima M."/>
            <person name="Schmutz J."/>
            <person name="Slot J.C."/>
            <person name="St John F."/>
            <person name="Stenlid J."/>
            <person name="Sun H."/>
            <person name="Sun S."/>
            <person name="Syed K."/>
            <person name="Tsang A."/>
            <person name="Wiebenga A."/>
            <person name="Young D."/>
            <person name="Pisabarro A."/>
            <person name="Eastwood D.C."/>
            <person name="Martin F."/>
            <person name="Cullen D."/>
            <person name="Grigoriev I.V."/>
            <person name="Hibbett D.S."/>
        </authorList>
    </citation>
    <scope>NUCLEOTIDE SEQUENCE</scope>
    <source>
        <strain evidence="4">FP-58527</strain>
    </source>
</reference>
<evidence type="ECO:0000256" key="2">
    <source>
        <dbReference type="SAM" id="Phobius"/>
    </source>
</evidence>
<accession>S8EP72</accession>
<keyword evidence="4" id="KW-1185">Reference proteome</keyword>
<sequence length="198" mass="21392">MMISKVWQEDVSRVRKTGSKAVVKLISVTTILPILAMVIRHPLMFFLLVAGAWADSAVALGRIGQFPLAEEQDEPYTIHPEADLAIDADSDFTWETVHNTASAIAEGQLDNTKNPNKSVEPTPPADDQAKESEADERQGEGEKGGAEPVLPTDAPQESEKKLDEKTAGDKPFQLNNFKVQKGSFVVVLGPVGCGIKAL</sequence>
<evidence type="ECO:0000256" key="1">
    <source>
        <dbReference type="SAM" id="MobiDB-lite"/>
    </source>
</evidence>
<dbReference type="AlphaFoldDB" id="S8EP72"/>
<dbReference type="HOGENOM" id="CLU_1378158_0_0_1"/>
<feature type="compositionally biased region" description="Basic and acidic residues" evidence="1">
    <location>
        <begin position="127"/>
        <end position="145"/>
    </location>
</feature>
<keyword evidence="2" id="KW-1133">Transmembrane helix</keyword>
<feature type="transmembrane region" description="Helical" evidence="2">
    <location>
        <begin position="21"/>
        <end position="39"/>
    </location>
</feature>